<dbReference type="EnsemblPlants" id="ONIVA05G03170.1">
    <property type="protein sequence ID" value="ONIVA05G03170.1"/>
    <property type="gene ID" value="ONIVA05G03170"/>
</dbReference>
<name>A0A0E0H9D4_ORYNI</name>
<sequence length="857" mass="92013">MAMAAATGGVDVLGDDLLREILLRLPSPAALVRAALAGRSFLRAARDAGFLRRFRARHHASPPRLLGFLFVVPGTTPPVLLSAASASGPHPAGDFSLSFLPGGGWASAEWELLDCRDGLLLLIHNHGTDMKLAVADPSRRACYPFDLPTADIPVLYGLAAAKSASFRVVCIARSLDSTTLRALVLSSDEPYYWEEVDAIPCEEEASIVYAARPMKAKTSLYWKLDDGSRMAAFDAAPGKMKLSILDLPPFPATLAFDVIDTEDDDDGLRVLAMSDDFCLETWKLSSAATAAAVDDEEEEETPWTLEDTSVRFYRALESMLGERKMSDRHRRRRRGGYEFEIVGVVDGFFFFRQSGAIGAGLLAGDDLPVHHGVAAAVPESYRLGVPCPCGARAILRPRHMAPTAAAAAVVAALSDDLLREVFLLLPTAADLVRASLACKPFLRAARNAGFLRRFRRRHGPLLLGCLLHHADLPAPVFVPSSPAAAAAAAAARADGDFSLSFLPHGSWLGGGGGAPWRFLDCRNGRVLLKNRGTQELAVADPLAWSCVSLSPPPAARAVGYGLVADDGDSSVFRVFCIAQDSDGDGGVSSETRAMVLSPGELSWADVAVHPHRLNLTTASRAMQANGSLYWTLEGGASVVALNTATNEFSVLELPPPLRQLSFDVVEKGEDEDGGGGGGPLYLLTMRGFCVEVWAGAEDGGAGELTWARVEKSVRFHKAMAMLQHDSVEMYHHGLDVVGVVAGVLFLRHWNCLLSIDLETMKLRKLSDEDCSSASIYPYAMPWPPSNVGGDTMLNLQLMLAYVSRHPHPATFAGVNWPPGSCSCYPPVAGSLPLSCSPTMLTTSMVRRRRATPEEDDS</sequence>
<feature type="domain" description="F-box protein AT5G49610-like beta-propeller" evidence="1">
    <location>
        <begin position="518"/>
        <end position="784"/>
    </location>
</feature>
<accession>A0A0E0H9D4</accession>
<dbReference type="OMA" id="CYPPVAG"/>
<evidence type="ECO:0000313" key="2">
    <source>
        <dbReference type="EnsemblPlants" id="ONIVA05G03170.1"/>
    </source>
</evidence>
<keyword evidence="3" id="KW-1185">Reference proteome</keyword>
<dbReference type="STRING" id="4536.A0A0E0H9D4"/>
<dbReference type="InterPro" id="IPR056594">
    <property type="entry name" value="AT5G49610-like_b-prop"/>
</dbReference>
<reference evidence="2" key="2">
    <citation type="submission" date="2018-04" db="EMBL/GenBank/DDBJ databases">
        <title>OnivRS2 (Oryza nivara Reference Sequence Version 2).</title>
        <authorList>
            <person name="Zhang J."/>
            <person name="Kudrna D."/>
            <person name="Lee S."/>
            <person name="Talag J."/>
            <person name="Rajasekar S."/>
            <person name="Welchert J."/>
            <person name="Hsing Y.-I."/>
            <person name="Wing R.A."/>
        </authorList>
    </citation>
    <scope>NUCLEOTIDE SEQUENCE [LARGE SCALE GENOMIC DNA]</scope>
    <source>
        <strain evidence="2">SL10</strain>
    </source>
</reference>
<dbReference type="Gramene" id="ONIVA05G03170.1">
    <property type="protein sequence ID" value="ONIVA05G03170.1"/>
    <property type="gene ID" value="ONIVA05G03170"/>
</dbReference>
<dbReference type="AlphaFoldDB" id="A0A0E0H9D4"/>
<dbReference type="InterPro" id="IPR036047">
    <property type="entry name" value="F-box-like_dom_sf"/>
</dbReference>
<dbReference type="HOGENOM" id="CLU_017797_0_0_1"/>
<organism evidence="2">
    <name type="scientific">Oryza nivara</name>
    <name type="common">Indian wild rice</name>
    <name type="synonym">Oryza sativa f. spontanea</name>
    <dbReference type="NCBI Taxonomy" id="4536"/>
    <lineage>
        <taxon>Eukaryota</taxon>
        <taxon>Viridiplantae</taxon>
        <taxon>Streptophyta</taxon>
        <taxon>Embryophyta</taxon>
        <taxon>Tracheophyta</taxon>
        <taxon>Spermatophyta</taxon>
        <taxon>Magnoliopsida</taxon>
        <taxon>Liliopsida</taxon>
        <taxon>Poales</taxon>
        <taxon>Poaceae</taxon>
        <taxon>BOP clade</taxon>
        <taxon>Oryzoideae</taxon>
        <taxon>Oryzeae</taxon>
        <taxon>Oryzinae</taxon>
        <taxon>Oryza</taxon>
    </lineage>
</organism>
<dbReference type="Proteomes" id="UP000006591">
    <property type="component" value="Chromosome 5"/>
</dbReference>
<reference evidence="2" key="1">
    <citation type="submission" date="2015-04" db="UniProtKB">
        <authorList>
            <consortium name="EnsemblPlants"/>
        </authorList>
    </citation>
    <scope>IDENTIFICATION</scope>
    <source>
        <strain evidence="2">SL10</strain>
    </source>
</reference>
<proteinExistence type="predicted"/>
<dbReference type="SUPFAM" id="SSF81383">
    <property type="entry name" value="F-box domain"/>
    <property type="match status" value="2"/>
</dbReference>
<dbReference type="PANTHER" id="PTHR33207">
    <property type="entry name" value="F-BOX DOMAIN CONTAINING PROTEIN-RELATED"/>
    <property type="match status" value="1"/>
</dbReference>
<evidence type="ECO:0000313" key="3">
    <source>
        <dbReference type="Proteomes" id="UP000006591"/>
    </source>
</evidence>
<dbReference type="Pfam" id="PF23635">
    <property type="entry name" value="Beta-prop_AT5G49610-like"/>
    <property type="match status" value="1"/>
</dbReference>
<evidence type="ECO:0000259" key="1">
    <source>
        <dbReference type="Pfam" id="PF23635"/>
    </source>
</evidence>
<protein>
    <recommendedName>
        <fullName evidence="1">F-box protein AT5G49610-like beta-propeller domain-containing protein</fullName>
    </recommendedName>
</protein>
<dbReference type="eggNOG" id="ENOG502R42N">
    <property type="taxonomic scope" value="Eukaryota"/>
</dbReference>